<accession>A0A2S7KT19</accession>
<dbReference type="Proteomes" id="UP000239800">
    <property type="component" value="Unassembled WGS sequence"/>
</dbReference>
<name>A0A2S7KT19_9FLAO</name>
<organism evidence="1 2">
    <name type="scientific">Aureitalea marina</name>
    <dbReference type="NCBI Taxonomy" id="930804"/>
    <lineage>
        <taxon>Bacteria</taxon>
        <taxon>Pseudomonadati</taxon>
        <taxon>Bacteroidota</taxon>
        <taxon>Flavobacteriia</taxon>
        <taxon>Flavobacteriales</taxon>
        <taxon>Flavobacteriaceae</taxon>
        <taxon>Aureitalea</taxon>
    </lineage>
</organism>
<comment type="caution">
    <text evidence="1">The sequence shown here is derived from an EMBL/GenBank/DDBJ whole genome shotgun (WGS) entry which is preliminary data.</text>
</comment>
<reference evidence="1 2" key="1">
    <citation type="submission" date="2016-11" db="EMBL/GenBank/DDBJ databases">
        <title>Trade-off between light-utilization and light-protection in marine flavobacteria.</title>
        <authorList>
            <person name="Kumagai Y."/>
        </authorList>
    </citation>
    <scope>NUCLEOTIDE SEQUENCE [LARGE SCALE GENOMIC DNA]</scope>
    <source>
        <strain evidence="1 2">NBRC 107741</strain>
    </source>
</reference>
<protein>
    <submittedName>
        <fullName evidence="1">Uncharacterized protein</fullName>
    </submittedName>
</protein>
<gene>
    <name evidence="1" type="ORF">BST85_13385</name>
</gene>
<sequence length="145" mass="16771">MKPYDFKWTKFYESNIDFPYQGLSLNLIEDELIICSTLIDGENYSILTTQKFVTVENGKERAESLSGATDKGYGDFKGYKEDQVTFGLVELENGNELKYFIETGKASMIMIHGVRTLIRTQKMTNQNVENVTRVWNRQNEKNKNC</sequence>
<keyword evidence="2" id="KW-1185">Reference proteome</keyword>
<evidence type="ECO:0000313" key="1">
    <source>
        <dbReference type="EMBL" id="PQB05775.1"/>
    </source>
</evidence>
<dbReference type="EMBL" id="MQUB01000001">
    <property type="protein sequence ID" value="PQB05775.1"/>
    <property type="molecule type" value="Genomic_DNA"/>
</dbReference>
<evidence type="ECO:0000313" key="2">
    <source>
        <dbReference type="Proteomes" id="UP000239800"/>
    </source>
</evidence>
<proteinExistence type="predicted"/>
<dbReference type="AlphaFoldDB" id="A0A2S7KT19"/>